<dbReference type="Gene3D" id="3.90.640.10">
    <property type="entry name" value="Actin, Chain A, domain 4"/>
    <property type="match status" value="1"/>
</dbReference>
<dbReference type="KEGG" id="pfy:PFICI_02538"/>
<dbReference type="PANTHER" id="PTHR14187:SF5">
    <property type="entry name" value="HEAT SHOCK 70 KDA PROTEIN 12A"/>
    <property type="match status" value="1"/>
</dbReference>
<dbReference type="CDD" id="cd10170">
    <property type="entry name" value="ASKHA_NBD_HSP70"/>
    <property type="match status" value="1"/>
</dbReference>
<keyword evidence="4" id="KW-1185">Reference proteome</keyword>
<dbReference type="Gene3D" id="3.30.420.40">
    <property type="match status" value="2"/>
</dbReference>
<gene>
    <name evidence="3" type="ORF">PFICI_02538</name>
</gene>
<dbReference type="RefSeq" id="XP_007829310.1">
    <property type="nucleotide sequence ID" value="XM_007831119.1"/>
</dbReference>
<organism evidence="3 4">
    <name type="scientific">Pestalotiopsis fici (strain W106-1 / CGMCC3.15140)</name>
    <dbReference type="NCBI Taxonomy" id="1229662"/>
    <lineage>
        <taxon>Eukaryota</taxon>
        <taxon>Fungi</taxon>
        <taxon>Dikarya</taxon>
        <taxon>Ascomycota</taxon>
        <taxon>Pezizomycotina</taxon>
        <taxon>Sordariomycetes</taxon>
        <taxon>Xylariomycetidae</taxon>
        <taxon>Amphisphaeriales</taxon>
        <taxon>Sporocadaceae</taxon>
        <taxon>Pestalotiopsis</taxon>
    </lineage>
</organism>
<dbReference type="InterPro" id="IPR043129">
    <property type="entry name" value="ATPase_NBD"/>
</dbReference>
<reference evidence="4" key="1">
    <citation type="journal article" date="2015" name="BMC Genomics">
        <title>Genomic and transcriptomic analysis of the endophytic fungus Pestalotiopsis fici reveals its lifestyle and high potential for synthesis of natural products.</title>
        <authorList>
            <person name="Wang X."/>
            <person name="Zhang X."/>
            <person name="Liu L."/>
            <person name="Xiang M."/>
            <person name="Wang W."/>
            <person name="Sun X."/>
            <person name="Che Y."/>
            <person name="Guo L."/>
            <person name="Liu G."/>
            <person name="Guo L."/>
            <person name="Wang C."/>
            <person name="Yin W.B."/>
            <person name="Stadler M."/>
            <person name="Zhang X."/>
            <person name="Liu X."/>
        </authorList>
    </citation>
    <scope>NUCLEOTIDE SEQUENCE [LARGE SCALE GENOMIC DNA]</scope>
    <source>
        <strain evidence="4">W106-1 / CGMCC3.15140</strain>
    </source>
</reference>
<dbReference type="InterPro" id="IPR013126">
    <property type="entry name" value="Hsp_70_fam"/>
</dbReference>
<evidence type="ECO:0000313" key="4">
    <source>
        <dbReference type="Proteomes" id="UP000030651"/>
    </source>
</evidence>
<dbReference type="AlphaFoldDB" id="W3XEI2"/>
<dbReference type="GO" id="GO:0005524">
    <property type="term" value="F:ATP binding"/>
    <property type="evidence" value="ECO:0007669"/>
    <property type="project" value="UniProtKB-KW"/>
</dbReference>
<proteinExistence type="predicted"/>
<dbReference type="EMBL" id="KI912110">
    <property type="protein sequence ID" value="ETS84513.1"/>
    <property type="molecule type" value="Genomic_DNA"/>
</dbReference>
<dbReference type="OrthoDB" id="5332281at2759"/>
<dbReference type="PRINTS" id="PR00301">
    <property type="entry name" value="HEATSHOCK70"/>
</dbReference>
<dbReference type="GeneID" id="19267551"/>
<protein>
    <submittedName>
        <fullName evidence="3">Uncharacterized protein</fullName>
    </submittedName>
</protein>
<dbReference type="PANTHER" id="PTHR14187">
    <property type="entry name" value="ALPHA KINASE/ELONGATION FACTOR 2 KINASE"/>
    <property type="match status" value="1"/>
</dbReference>
<dbReference type="HOGENOM" id="CLU_009958_6_0_1"/>
<evidence type="ECO:0000256" key="1">
    <source>
        <dbReference type="ARBA" id="ARBA00022741"/>
    </source>
</evidence>
<sequence length="429" mass="47495">MGKTSSLFGLARQRKQVDQNAIPLARKNDLILALDFGTTFSGVAYVYRHHGVVSRSTDINNIRSWPGDGDSNHKAPTRIQYLPHSDSKFKWGYEVNPLDDHIFGLKLLFDPDQPKPYDVTDICADPLNLPKPIEEVAADLMRALYNHATNMICTSIAADEIELDKLYEKQYVITVPAVWSDKAKQLTFEAAKKAGVYPLDLITEPEAAALYTLDWMKGKGLKERNAVVICDAGGGTVDLVTYEVDQLEPLRLTPLTASTGAVAGSVAIDARFQEEVAKTVGSTQFMALKTTKAYRAAMREFDVNVKQAFRGLDDDDVYVTFPTAQLPDNPAMGLESNTMAFSAKRIADMFEPTINTIVDLVRSQIKSASEASEGRCQVRFVFLVGGFGSNEYLRRKLEESIPKVKIVQPEAARKAVMMYAQFPSCMDIG</sequence>
<dbReference type="Pfam" id="PF00012">
    <property type="entry name" value="HSP70"/>
    <property type="match status" value="1"/>
</dbReference>
<name>W3XEI2_PESFW</name>
<dbReference type="eggNOG" id="KOG0101">
    <property type="taxonomic scope" value="Eukaryota"/>
</dbReference>
<keyword evidence="2" id="KW-0067">ATP-binding</keyword>
<accession>W3XEI2</accession>
<dbReference type="Proteomes" id="UP000030651">
    <property type="component" value="Unassembled WGS sequence"/>
</dbReference>
<evidence type="ECO:0000313" key="3">
    <source>
        <dbReference type="EMBL" id="ETS84513.1"/>
    </source>
</evidence>
<dbReference type="GO" id="GO:0140662">
    <property type="term" value="F:ATP-dependent protein folding chaperone"/>
    <property type="evidence" value="ECO:0007669"/>
    <property type="project" value="InterPro"/>
</dbReference>
<dbReference type="OMA" id="WYINIGD"/>
<dbReference type="SUPFAM" id="SSF53067">
    <property type="entry name" value="Actin-like ATPase domain"/>
    <property type="match status" value="2"/>
</dbReference>
<dbReference type="InParanoid" id="W3XEI2"/>
<dbReference type="STRING" id="1229662.W3XEI2"/>
<evidence type="ECO:0000256" key="2">
    <source>
        <dbReference type="ARBA" id="ARBA00022840"/>
    </source>
</evidence>
<keyword evidence="1" id="KW-0547">Nucleotide-binding</keyword>